<evidence type="ECO:0000313" key="1">
    <source>
        <dbReference type="EMBL" id="CEM55740.1"/>
    </source>
</evidence>
<sequence>MPLASRRMQPAWCPVRGCPKLLYSTQKPAGCGPELCYLIPEEVVERTALTPEGRLPSDVCETYKSVLLASHDTCFPSDRRSFDSLASQAAMAVLFSPSAESAHKTEHHDAKTATSPPFFLWNDEQQQASIGVCSAATTYTPLLRCGLSPEQLEGRAASREKELSSLSKNDVYKRVPIAEVPPEQVRSAIPTHFVDTMKRQKAGEWDFKSRVVADGSPFLIVEKGSLPPAPPHPSMPCAVP</sequence>
<reference evidence="1" key="1">
    <citation type="submission" date="2014-11" db="EMBL/GenBank/DDBJ databases">
        <authorList>
            <person name="Otto D Thomas"/>
            <person name="Naeem Raeece"/>
        </authorList>
    </citation>
    <scope>NUCLEOTIDE SEQUENCE</scope>
</reference>
<dbReference type="EMBL" id="CDMZ01005906">
    <property type="protein sequence ID" value="CEM55740.1"/>
    <property type="molecule type" value="Genomic_DNA"/>
</dbReference>
<dbReference type="PhylomeDB" id="A0A0G4IF64"/>
<protein>
    <submittedName>
        <fullName evidence="1">Uncharacterized protein</fullName>
    </submittedName>
</protein>
<name>A0A0G4IF64_9ALVE</name>
<dbReference type="AlphaFoldDB" id="A0A0G4IF64"/>
<organism evidence="1">
    <name type="scientific">Chromera velia CCMP2878</name>
    <dbReference type="NCBI Taxonomy" id="1169474"/>
    <lineage>
        <taxon>Eukaryota</taxon>
        <taxon>Sar</taxon>
        <taxon>Alveolata</taxon>
        <taxon>Colpodellida</taxon>
        <taxon>Chromeraceae</taxon>
        <taxon>Chromera</taxon>
    </lineage>
</organism>
<gene>
    <name evidence="1" type="ORF">Cvel_13798</name>
</gene>
<dbReference type="VEuPathDB" id="CryptoDB:Cvel_13798"/>
<accession>A0A0G4IF64</accession>
<proteinExistence type="predicted"/>